<evidence type="ECO:0000313" key="3">
    <source>
        <dbReference type="Proteomes" id="UP000230069"/>
    </source>
</evidence>
<gene>
    <name evidence="2" type="ORF">AQUCO_13300022v1</name>
</gene>
<sequence length="70" mass="8472">MVSDYLTNKTYATTYSNFVLPLPRMKDWPTPQYECLPWEYLRPAGRPKKNRRKDPNELKLQAQEQRRRGE</sequence>
<dbReference type="OrthoDB" id="1939383at2759"/>
<protein>
    <submittedName>
        <fullName evidence="2">Uncharacterized protein</fullName>
    </submittedName>
</protein>
<keyword evidence="3" id="KW-1185">Reference proteome</keyword>
<dbReference type="Proteomes" id="UP000230069">
    <property type="component" value="Unassembled WGS sequence"/>
</dbReference>
<dbReference type="EMBL" id="KZ305147">
    <property type="protein sequence ID" value="PIA25030.1"/>
    <property type="molecule type" value="Genomic_DNA"/>
</dbReference>
<evidence type="ECO:0000256" key="1">
    <source>
        <dbReference type="SAM" id="MobiDB-lite"/>
    </source>
</evidence>
<accession>A0A2G5C175</accession>
<dbReference type="InParanoid" id="A0A2G5C175"/>
<dbReference type="AlphaFoldDB" id="A0A2G5C175"/>
<evidence type="ECO:0000313" key="2">
    <source>
        <dbReference type="EMBL" id="PIA25030.1"/>
    </source>
</evidence>
<feature type="region of interest" description="Disordered" evidence="1">
    <location>
        <begin position="44"/>
        <end position="70"/>
    </location>
</feature>
<organism evidence="2 3">
    <name type="scientific">Aquilegia coerulea</name>
    <name type="common">Rocky mountain columbine</name>
    <dbReference type="NCBI Taxonomy" id="218851"/>
    <lineage>
        <taxon>Eukaryota</taxon>
        <taxon>Viridiplantae</taxon>
        <taxon>Streptophyta</taxon>
        <taxon>Embryophyta</taxon>
        <taxon>Tracheophyta</taxon>
        <taxon>Spermatophyta</taxon>
        <taxon>Magnoliopsida</taxon>
        <taxon>Ranunculales</taxon>
        <taxon>Ranunculaceae</taxon>
        <taxon>Thalictroideae</taxon>
        <taxon>Aquilegia</taxon>
    </lineage>
</organism>
<name>A0A2G5C175_AQUCA</name>
<reference evidence="2 3" key="1">
    <citation type="submission" date="2017-09" db="EMBL/GenBank/DDBJ databases">
        <title>WGS assembly of Aquilegia coerulea Goldsmith.</title>
        <authorList>
            <person name="Hodges S."/>
            <person name="Kramer E."/>
            <person name="Nordborg M."/>
            <person name="Tomkins J."/>
            <person name="Borevitz J."/>
            <person name="Derieg N."/>
            <person name="Yan J."/>
            <person name="Mihaltcheva S."/>
            <person name="Hayes R.D."/>
            <person name="Rokhsar D."/>
        </authorList>
    </citation>
    <scope>NUCLEOTIDE SEQUENCE [LARGE SCALE GENOMIC DNA]</scope>
    <source>
        <strain evidence="3">cv. Goldsmith</strain>
    </source>
</reference>
<proteinExistence type="predicted"/>